<dbReference type="PANTHER" id="PTHR11360:SF287">
    <property type="entry name" value="MFS MONOCARBOXYLATE TRANSPORTER"/>
    <property type="match status" value="1"/>
</dbReference>
<dbReference type="PANTHER" id="PTHR11360">
    <property type="entry name" value="MONOCARBOXYLATE TRANSPORTER"/>
    <property type="match status" value="1"/>
</dbReference>
<dbReference type="EMBL" id="NAJL01000059">
    <property type="protein sequence ID" value="TKA23234.1"/>
    <property type="molecule type" value="Genomic_DNA"/>
</dbReference>
<keyword evidence="3" id="KW-0472">Membrane</keyword>
<organism evidence="5 6">
    <name type="scientific">Salinomyces thailandicus</name>
    <dbReference type="NCBI Taxonomy" id="706561"/>
    <lineage>
        <taxon>Eukaryota</taxon>
        <taxon>Fungi</taxon>
        <taxon>Dikarya</taxon>
        <taxon>Ascomycota</taxon>
        <taxon>Pezizomycotina</taxon>
        <taxon>Dothideomycetes</taxon>
        <taxon>Dothideomycetidae</taxon>
        <taxon>Mycosphaerellales</taxon>
        <taxon>Teratosphaeriaceae</taxon>
        <taxon>Salinomyces</taxon>
    </lineage>
</organism>
<dbReference type="Gene3D" id="1.20.1250.20">
    <property type="entry name" value="MFS general substrate transporter like domains"/>
    <property type="match status" value="2"/>
</dbReference>
<dbReference type="GO" id="GO:0022857">
    <property type="term" value="F:transmembrane transporter activity"/>
    <property type="evidence" value="ECO:0007669"/>
    <property type="project" value="InterPro"/>
</dbReference>
<evidence type="ECO:0000256" key="3">
    <source>
        <dbReference type="SAM" id="Phobius"/>
    </source>
</evidence>
<feature type="transmembrane region" description="Helical" evidence="3">
    <location>
        <begin position="121"/>
        <end position="142"/>
    </location>
</feature>
<evidence type="ECO:0000256" key="2">
    <source>
        <dbReference type="ARBA" id="ARBA00006727"/>
    </source>
</evidence>
<dbReference type="AlphaFoldDB" id="A0A4U0TMQ7"/>
<feature type="transmembrane region" description="Helical" evidence="3">
    <location>
        <begin position="321"/>
        <end position="343"/>
    </location>
</feature>
<dbReference type="SUPFAM" id="SSF103473">
    <property type="entry name" value="MFS general substrate transporter"/>
    <property type="match status" value="1"/>
</dbReference>
<keyword evidence="6" id="KW-1185">Reference proteome</keyword>
<protein>
    <recommendedName>
        <fullName evidence="4">Major facilitator superfamily (MFS) profile domain-containing protein</fullName>
    </recommendedName>
</protein>
<feature type="transmembrane region" description="Helical" evidence="3">
    <location>
        <begin position="66"/>
        <end position="87"/>
    </location>
</feature>
<evidence type="ECO:0000259" key="4">
    <source>
        <dbReference type="PROSITE" id="PS50850"/>
    </source>
</evidence>
<feature type="transmembrane region" description="Helical" evidence="3">
    <location>
        <begin position="25"/>
        <end position="46"/>
    </location>
</feature>
<feature type="domain" description="Major facilitator superfamily (MFS) profile" evidence="4">
    <location>
        <begin position="230"/>
        <end position="425"/>
    </location>
</feature>
<dbReference type="OrthoDB" id="2213137at2759"/>
<reference evidence="5 6" key="1">
    <citation type="submission" date="2017-03" db="EMBL/GenBank/DDBJ databases">
        <title>Genomes of endolithic fungi from Antarctica.</title>
        <authorList>
            <person name="Coleine C."/>
            <person name="Masonjones S."/>
            <person name="Stajich J.E."/>
        </authorList>
    </citation>
    <scope>NUCLEOTIDE SEQUENCE [LARGE SCALE GENOMIC DNA]</scope>
    <source>
        <strain evidence="5 6">CCFEE 6315</strain>
    </source>
</reference>
<accession>A0A4U0TMQ7</accession>
<feature type="transmembrane region" description="Helical" evidence="3">
    <location>
        <begin position="186"/>
        <end position="206"/>
    </location>
</feature>
<dbReference type="Proteomes" id="UP000308549">
    <property type="component" value="Unassembled WGS sequence"/>
</dbReference>
<comment type="subcellular location">
    <subcellularLocation>
        <location evidence="1">Membrane</location>
        <topology evidence="1">Multi-pass membrane protein</topology>
    </subcellularLocation>
</comment>
<sequence length="425" mass="45184">MPTRSISLEEPEPVALPPTDGGKDAWLLLAGCFVINVLIWGFSFSFGVLQEYYSGVEAFSSSPSGIAAIGTTATGLMYLLMPAYFVVLQRWPALKLWSTWASVPIVAVALIGASFAQRVSHLIGCQGVLFAIGGNLVFTPTVTYLDEWFVKRKGLAIGIMWAGDGTGGIIMPLIMQALLSRYGFRTALRCLACAMVVCLAPLLAFIKPRSSFRQTSAPQPIDVRFLKDGSFWVLQTFNIVQGMGYFLPSNYLPTYAQSLGVSTQLGSLTLVCINLASVLGCIVVGSLMDRFDVTSVVFTLSIGAATAILAIWGVSTSLAPLYIFALMYGLTAGAYSSSWTGMIKRVQKTSDTADYNIVFGFLAAGRGIGSIISGPLSGALVAASAALQAHGRSAYGSEYGPLIIFAGCTAFVGGFPLVAKWLRII</sequence>
<feature type="transmembrane region" description="Helical" evidence="3">
    <location>
        <begin position="267"/>
        <end position="288"/>
    </location>
</feature>
<proteinExistence type="inferred from homology"/>
<dbReference type="InterPro" id="IPR036259">
    <property type="entry name" value="MFS_trans_sf"/>
</dbReference>
<feature type="transmembrane region" description="Helical" evidence="3">
    <location>
        <begin position="154"/>
        <end position="174"/>
    </location>
</feature>
<dbReference type="InterPro" id="IPR020846">
    <property type="entry name" value="MFS_dom"/>
</dbReference>
<dbReference type="PROSITE" id="PS50850">
    <property type="entry name" value="MFS"/>
    <property type="match status" value="1"/>
</dbReference>
<feature type="transmembrane region" description="Helical" evidence="3">
    <location>
        <begin position="94"/>
        <end position="115"/>
    </location>
</feature>
<comment type="similarity">
    <text evidence="2">Belongs to the major facilitator superfamily. Monocarboxylate porter (TC 2.A.1.13) family.</text>
</comment>
<evidence type="ECO:0000313" key="6">
    <source>
        <dbReference type="Proteomes" id="UP000308549"/>
    </source>
</evidence>
<dbReference type="InterPro" id="IPR050327">
    <property type="entry name" value="Proton-linked_MCT"/>
</dbReference>
<name>A0A4U0TMQ7_9PEZI</name>
<feature type="transmembrane region" description="Helical" evidence="3">
    <location>
        <begin position="295"/>
        <end position="315"/>
    </location>
</feature>
<dbReference type="GO" id="GO:0016020">
    <property type="term" value="C:membrane"/>
    <property type="evidence" value="ECO:0007669"/>
    <property type="project" value="UniProtKB-SubCell"/>
</dbReference>
<dbReference type="InterPro" id="IPR011701">
    <property type="entry name" value="MFS"/>
</dbReference>
<comment type="caution">
    <text evidence="5">The sequence shown here is derived from an EMBL/GenBank/DDBJ whole genome shotgun (WGS) entry which is preliminary data.</text>
</comment>
<evidence type="ECO:0000313" key="5">
    <source>
        <dbReference type="EMBL" id="TKA23234.1"/>
    </source>
</evidence>
<feature type="transmembrane region" description="Helical" evidence="3">
    <location>
        <begin position="399"/>
        <end position="419"/>
    </location>
</feature>
<keyword evidence="3" id="KW-1133">Transmembrane helix</keyword>
<evidence type="ECO:0000256" key="1">
    <source>
        <dbReference type="ARBA" id="ARBA00004141"/>
    </source>
</evidence>
<gene>
    <name evidence="5" type="ORF">B0A50_07627</name>
</gene>
<dbReference type="Pfam" id="PF07690">
    <property type="entry name" value="MFS_1"/>
    <property type="match status" value="1"/>
</dbReference>
<feature type="transmembrane region" description="Helical" evidence="3">
    <location>
        <begin position="355"/>
        <end position="387"/>
    </location>
</feature>
<keyword evidence="3" id="KW-0812">Transmembrane</keyword>